<reference evidence="1 2" key="1">
    <citation type="journal article" date="2018" name="Biotechnol. Biofuels">
        <title>Integrative visual omics of the white-rot fungus Polyporus brumalis exposes the biotechnological potential of its oxidative enzymes for delignifying raw plant biomass.</title>
        <authorList>
            <person name="Miyauchi S."/>
            <person name="Rancon A."/>
            <person name="Drula E."/>
            <person name="Hage H."/>
            <person name="Chaduli D."/>
            <person name="Favel A."/>
            <person name="Grisel S."/>
            <person name="Henrissat B."/>
            <person name="Herpoel-Gimbert I."/>
            <person name="Ruiz-Duenas F.J."/>
            <person name="Chevret D."/>
            <person name="Hainaut M."/>
            <person name="Lin J."/>
            <person name="Wang M."/>
            <person name="Pangilinan J."/>
            <person name="Lipzen A."/>
            <person name="Lesage-Meessen L."/>
            <person name="Navarro D."/>
            <person name="Riley R."/>
            <person name="Grigoriev I.V."/>
            <person name="Zhou S."/>
            <person name="Raouche S."/>
            <person name="Rosso M.N."/>
        </authorList>
    </citation>
    <scope>NUCLEOTIDE SEQUENCE [LARGE SCALE GENOMIC DNA]</scope>
    <source>
        <strain evidence="1 2">BRFM 1820</strain>
    </source>
</reference>
<organism evidence="1 2">
    <name type="scientific">Lentinus brumalis</name>
    <dbReference type="NCBI Taxonomy" id="2498619"/>
    <lineage>
        <taxon>Eukaryota</taxon>
        <taxon>Fungi</taxon>
        <taxon>Dikarya</taxon>
        <taxon>Basidiomycota</taxon>
        <taxon>Agaricomycotina</taxon>
        <taxon>Agaricomycetes</taxon>
        <taxon>Polyporales</taxon>
        <taxon>Polyporaceae</taxon>
        <taxon>Lentinus</taxon>
    </lineage>
</organism>
<keyword evidence="2" id="KW-1185">Reference proteome</keyword>
<sequence>MAFATGERMGMPQPRPEPWALWSYFGWDARRRDHLTLSRRQRLLWPTRGWAQRPSARGRRLSVRVSLVHIGPLSWSKKECSSLSMLRT</sequence>
<accession>A0A371D0V4</accession>
<gene>
    <name evidence="1" type="ORF">OH76DRAFT_901626</name>
</gene>
<name>A0A371D0V4_9APHY</name>
<dbReference type="AlphaFoldDB" id="A0A371D0V4"/>
<dbReference type="Proteomes" id="UP000256964">
    <property type="component" value="Unassembled WGS sequence"/>
</dbReference>
<evidence type="ECO:0000313" key="1">
    <source>
        <dbReference type="EMBL" id="RDX46180.1"/>
    </source>
</evidence>
<dbReference type="EMBL" id="KZ857430">
    <property type="protein sequence ID" value="RDX46180.1"/>
    <property type="molecule type" value="Genomic_DNA"/>
</dbReference>
<protein>
    <submittedName>
        <fullName evidence="1">Uncharacterized protein</fullName>
    </submittedName>
</protein>
<evidence type="ECO:0000313" key="2">
    <source>
        <dbReference type="Proteomes" id="UP000256964"/>
    </source>
</evidence>
<proteinExistence type="predicted"/>